<feature type="transmembrane region" description="Helical" evidence="1">
    <location>
        <begin position="12"/>
        <end position="38"/>
    </location>
</feature>
<protein>
    <recommendedName>
        <fullName evidence="4">Ubiquitin-like domain-containing protein</fullName>
    </recommendedName>
</protein>
<reference evidence="3" key="1">
    <citation type="journal article" date="2018" name="Nat. Microbiol.">
        <title>Leveraging single-cell genomics to expand the fungal tree of life.</title>
        <authorList>
            <person name="Ahrendt S.R."/>
            <person name="Quandt C.A."/>
            <person name="Ciobanu D."/>
            <person name="Clum A."/>
            <person name="Salamov A."/>
            <person name="Andreopoulos B."/>
            <person name="Cheng J.F."/>
            <person name="Woyke T."/>
            <person name="Pelin A."/>
            <person name="Henrissat B."/>
            <person name="Reynolds N.K."/>
            <person name="Benny G.L."/>
            <person name="Smith M.E."/>
            <person name="James T.Y."/>
            <person name="Grigoriev I.V."/>
        </authorList>
    </citation>
    <scope>NUCLEOTIDE SEQUENCE [LARGE SCALE GENOMIC DNA]</scope>
    <source>
        <strain evidence="3">RSA 1356</strain>
    </source>
</reference>
<dbReference type="AlphaFoldDB" id="A0A4V1IWL5"/>
<sequence>MTTLLRILVPQNMLYATLYSCVPAILGLSPHVPLFLLYHGRFLEATDKRRLSSIPSGESLYVIFQRVPATAAVAAVAKMLYIDQMSAPPKYTPHAQRPLITRNWREVSAEDASVRLAGVVARSYLQVWSGIKAEREVMAAQQQNTARRAHGHSNTQKQYFLNCVSGSAPADTLMATAQPNAWPLVKPQNMMPKEPQMAPCAWGPNTTVIATEWYSAKPQMVPARYTPTALSRTASLPPSPPLAPALPIPLATVPELAPANATVSALDTVHVDVSTVAAKSIPSIW</sequence>
<evidence type="ECO:0000256" key="1">
    <source>
        <dbReference type="SAM" id="Phobius"/>
    </source>
</evidence>
<keyword evidence="3" id="KW-1185">Reference proteome</keyword>
<evidence type="ECO:0000313" key="3">
    <source>
        <dbReference type="Proteomes" id="UP000271241"/>
    </source>
</evidence>
<proteinExistence type="predicted"/>
<keyword evidence="1" id="KW-0812">Transmembrane</keyword>
<accession>A0A4V1IWL5</accession>
<keyword evidence="1" id="KW-0472">Membrane</keyword>
<dbReference type="PROSITE" id="PS51257">
    <property type="entry name" value="PROKAR_LIPOPROTEIN"/>
    <property type="match status" value="1"/>
</dbReference>
<gene>
    <name evidence="2" type="ORF">THASP1DRAFT_23959</name>
</gene>
<evidence type="ECO:0008006" key="4">
    <source>
        <dbReference type="Google" id="ProtNLM"/>
    </source>
</evidence>
<keyword evidence="1" id="KW-1133">Transmembrane helix</keyword>
<evidence type="ECO:0000313" key="2">
    <source>
        <dbReference type="EMBL" id="RKP07979.1"/>
    </source>
</evidence>
<dbReference type="Proteomes" id="UP000271241">
    <property type="component" value="Unassembled WGS sequence"/>
</dbReference>
<name>A0A4V1IWL5_9FUNG</name>
<dbReference type="EMBL" id="KZ992652">
    <property type="protein sequence ID" value="RKP07979.1"/>
    <property type="molecule type" value="Genomic_DNA"/>
</dbReference>
<organism evidence="2 3">
    <name type="scientific">Thamnocephalis sphaerospora</name>
    <dbReference type="NCBI Taxonomy" id="78915"/>
    <lineage>
        <taxon>Eukaryota</taxon>
        <taxon>Fungi</taxon>
        <taxon>Fungi incertae sedis</taxon>
        <taxon>Zoopagomycota</taxon>
        <taxon>Zoopagomycotina</taxon>
        <taxon>Zoopagomycetes</taxon>
        <taxon>Zoopagales</taxon>
        <taxon>Sigmoideomycetaceae</taxon>
        <taxon>Thamnocephalis</taxon>
    </lineage>
</organism>